<organism evidence="2 3">
    <name type="scientific">Durusdinium trenchii</name>
    <dbReference type="NCBI Taxonomy" id="1381693"/>
    <lineage>
        <taxon>Eukaryota</taxon>
        <taxon>Sar</taxon>
        <taxon>Alveolata</taxon>
        <taxon>Dinophyceae</taxon>
        <taxon>Suessiales</taxon>
        <taxon>Symbiodiniaceae</taxon>
        <taxon>Durusdinium</taxon>
    </lineage>
</organism>
<gene>
    <name evidence="2" type="ORF">SCF082_LOCUS10358</name>
</gene>
<name>A0ABP0J5L2_9DINO</name>
<keyword evidence="3" id="KW-1185">Reference proteome</keyword>
<comment type="caution">
    <text evidence="2">The sequence shown here is derived from an EMBL/GenBank/DDBJ whole genome shotgun (WGS) entry which is preliminary data.</text>
</comment>
<dbReference type="EMBL" id="CAXAMM010006037">
    <property type="protein sequence ID" value="CAK9009632.1"/>
    <property type="molecule type" value="Genomic_DNA"/>
</dbReference>
<feature type="compositionally biased region" description="Low complexity" evidence="1">
    <location>
        <begin position="228"/>
        <end position="240"/>
    </location>
</feature>
<evidence type="ECO:0000313" key="2">
    <source>
        <dbReference type="EMBL" id="CAK9009632.1"/>
    </source>
</evidence>
<evidence type="ECO:0000313" key="3">
    <source>
        <dbReference type="Proteomes" id="UP001642464"/>
    </source>
</evidence>
<proteinExistence type="predicted"/>
<dbReference type="Proteomes" id="UP001642464">
    <property type="component" value="Unassembled WGS sequence"/>
</dbReference>
<protein>
    <submittedName>
        <fullName evidence="2">Uncharacterized protein</fullName>
    </submittedName>
</protein>
<accession>A0ABP0J5L2</accession>
<feature type="region of interest" description="Disordered" evidence="1">
    <location>
        <begin position="223"/>
        <end position="263"/>
    </location>
</feature>
<feature type="compositionally biased region" description="Basic residues" evidence="1">
    <location>
        <begin position="241"/>
        <end position="263"/>
    </location>
</feature>
<evidence type="ECO:0000256" key="1">
    <source>
        <dbReference type="SAM" id="MobiDB-lite"/>
    </source>
</evidence>
<sequence length="655" mass="75020">ELTPHAIYMRLRRLCEKKASGRLQVTPEIHDQWARGCRDELRLAMVNALKIHGTEDSKKTRDAVRAEFGQQMVYVKERQKEKEQEIEGGWYTEERMASELKYSAKNLIKKIKNYCVRFAAVLTRKWKYDESALEYFAQTHDKVTVKRRDLEKTQWTEDKEVDEEMPEMEMMFAGECKAILKSMEDCFEELAKCQHFLEMDGMTECVKMLAKEHSYKLLQAELKRNKNNKGGENANETKGAAKGKPKGKSKAKAKSKGKPRKKVAAALREALPKALPEESLGTSTARPLLVLQLQTFAALDSVNLRAPMRVSRDSIGERDDYPWIRPVDFALCLQREKRLDLLLPAADLQSSRIILQEYWRRFKDLYDDHGVFQELTPQQLQLTVPIKIHGDEGRIKKKTPIMLMSWQPVLGSGTSRSITLPLAVHKRHKPLHYAQYEETTRFLSFAALKETYWDRPEVLRKAMTLIAQDVLVFMREGIPLDAAELPLRVAVVSIKGDWPWLIEAAALTRHFRRAPKKGESAMVGEGICHLCLAGFDGFPIHEVGEAARFLTTMGSAAALSPWNTLSPFVDLLPASPSFHPYTFRPDLWHNFHLGQGRYWLSLAFVLLLPLFGDGGVEVRFQRMTASWLQYCMRNKIKFLAGLFDWGCAILAAYII</sequence>
<feature type="non-terminal residue" evidence="2">
    <location>
        <position position="1"/>
    </location>
</feature>
<reference evidence="2 3" key="1">
    <citation type="submission" date="2024-02" db="EMBL/GenBank/DDBJ databases">
        <authorList>
            <person name="Chen Y."/>
            <person name="Shah S."/>
            <person name="Dougan E. K."/>
            <person name="Thang M."/>
            <person name="Chan C."/>
        </authorList>
    </citation>
    <scope>NUCLEOTIDE SEQUENCE [LARGE SCALE GENOMIC DNA]</scope>
</reference>